<dbReference type="VEuPathDB" id="VectorBase:GPAI005703"/>
<reference evidence="2" key="1">
    <citation type="submission" date="2014-03" db="EMBL/GenBank/DDBJ databases">
        <authorList>
            <person name="Aksoy S."/>
            <person name="Warren W."/>
            <person name="Wilson R.K."/>
        </authorList>
    </citation>
    <scope>NUCLEOTIDE SEQUENCE [LARGE SCALE GENOMIC DNA]</scope>
    <source>
        <strain evidence="2">IAEA</strain>
    </source>
</reference>
<evidence type="ECO:0000313" key="2">
    <source>
        <dbReference type="Proteomes" id="UP000092445"/>
    </source>
</evidence>
<organism evidence="1 2">
    <name type="scientific">Glossina pallidipes</name>
    <name type="common">Tsetse fly</name>
    <dbReference type="NCBI Taxonomy" id="7398"/>
    <lineage>
        <taxon>Eukaryota</taxon>
        <taxon>Metazoa</taxon>
        <taxon>Ecdysozoa</taxon>
        <taxon>Arthropoda</taxon>
        <taxon>Hexapoda</taxon>
        <taxon>Insecta</taxon>
        <taxon>Pterygota</taxon>
        <taxon>Neoptera</taxon>
        <taxon>Endopterygota</taxon>
        <taxon>Diptera</taxon>
        <taxon>Brachycera</taxon>
        <taxon>Muscomorpha</taxon>
        <taxon>Hippoboscoidea</taxon>
        <taxon>Glossinidae</taxon>
        <taxon>Glossina</taxon>
    </lineage>
</organism>
<evidence type="ECO:0000313" key="1">
    <source>
        <dbReference type="EnsemblMetazoa" id="GPAI005703-PA"/>
    </source>
</evidence>
<protein>
    <submittedName>
        <fullName evidence="1">Uncharacterized protein</fullName>
    </submittedName>
</protein>
<keyword evidence="2" id="KW-1185">Reference proteome</keyword>
<accession>A0A1A9Z6W4</accession>
<sequence>MAFRGEWDEFNNHWPLNNHLSYLDNLADVVGIIVVAVNGASAQENFSLAEYPETLHSFNHYSTFGSKDVGEHVRREKEENIKSPNINFMSGIRELVKVLSANIWHIAYPRLYVTFSVTSRSGDYFFTT</sequence>
<dbReference type="Proteomes" id="UP000092445">
    <property type="component" value="Unassembled WGS sequence"/>
</dbReference>
<dbReference type="AlphaFoldDB" id="A0A1A9Z6W4"/>
<proteinExistence type="predicted"/>
<dbReference type="EnsemblMetazoa" id="GPAI005703-RA">
    <property type="protein sequence ID" value="GPAI005703-PA"/>
    <property type="gene ID" value="GPAI005703"/>
</dbReference>
<reference evidence="1" key="2">
    <citation type="submission" date="2020-05" db="UniProtKB">
        <authorList>
            <consortium name="EnsemblMetazoa"/>
        </authorList>
    </citation>
    <scope>IDENTIFICATION</scope>
    <source>
        <strain evidence="1">IAEA</strain>
    </source>
</reference>
<name>A0A1A9Z6W4_GLOPL</name>